<protein>
    <submittedName>
        <fullName evidence="3">Crooked neck protein</fullName>
    </submittedName>
</protein>
<proteinExistence type="predicted"/>
<feature type="compositionally biased region" description="Polar residues" evidence="2">
    <location>
        <begin position="379"/>
        <end position="388"/>
    </location>
</feature>
<dbReference type="Gene3D" id="1.25.40.10">
    <property type="entry name" value="Tetratricopeptide repeat domain"/>
    <property type="match status" value="1"/>
</dbReference>
<dbReference type="AlphaFoldDB" id="A0AAD4P0F7"/>
<evidence type="ECO:0000256" key="1">
    <source>
        <dbReference type="SAM" id="Coils"/>
    </source>
</evidence>
<evidence type="ECO:0000313" key="3">
    <source>
        <dbReference type="EMBL" id="KAH6821502.1"/>
    </source>
</evidence>
<dbReference type="PANTHER" id="PTHR48449:SF1">
    <property type="entry name" value="DUF1985 DOMAIN-CONTAINING PROTEIN"/>
    <property type="match status" value="1"/>
</dbReference>
<organism evidence="3 4">
    <name type="scientific">Perilla frutescens var. hirtella</name>
    <name type="common">Perilla citriodora</name>
    <name type="synonym">Perilla setoyensis</name>
    <dbReference type="NCBI Taxonomy" id="608512"/>
    <lineage>
        <taxon>Eukaryota</taxon>
        <taxon>Viridiplantae</taxon>
        <taxon>Streptophyta</taxon>
        <taxon>Embryophyta</taxon>
        <taxon>Tracheophyta</taxon>
        <taxon>Spermatophyta</taxon>
        <taxon>Magnoliopsida</taxon>
        <taxon>eudicotyledons</taxon>
        <taxon>Gunneridae</taxon>
        <taxon>Pentapetalae</taxon>
        <taxon>asterids</taxon>
        <taxon>lamiids</taxon>
        <taxon>Lamiales</taxon>
        <taxon>Lamiaceae</taxon>
        <taxon>Nepetoideae</taxon>
        <taxon>Elsholtzieae</taxon>
        <taxon>Perilla</taxon>
    </lineage>
</organism>
<dbReference type="InterPro" id="IPR011990">
    <property type="entry name" value="TPR-like_helical_dom_sf"/>
</dbReference>
<reference evidence="3 4" key="1">
    <citation type="journal article" date="2021" name="Nat. Commun.">
        <title>Incipient diploidization of the medicinal plant Perilla within 10,000 years.</title>
        <authorList>
            <person name="Zhang Y."/>
            <person name="Shen Q."/>
            <person name="Leng L."/>
            <person name="Zhang D."/>
            <person name="Chen S."/>
            <person name="Shi Y."/>
            <person name="Ning Z."/>
            <person name="Chen S."/>
        </authorList>
    </citation>
    <scope>NUCLEOTIDE SEQUENCE [LARGE SCALE GENOMIC DNA]</scope>
    <source>
        <strain evidence="4">cv. PC099</strain>
    </source>
</reference>
<keyword evidence="1" id="KW-0175">Coiled coil</keyword>
<accession>A0AAD4P0F7</accession>
<dbReference type="EMBL" id="SDAM02002078">
    <property type="protein sequence ID" value="KAH6821502.1"/>
    <property type="molecule type" value="Genomic_DNA"/>
</dbReference>
<comment type="caution">
    <text evidence="3">The sequence shown here is derived from an EMBL/GenBank/DDBJ whole genome shotgun (WGS) entry which is preliminary data.</text>
</comment>
<gene>
    <name evidence="3" type="ORF">C2S53_009740</name>
</gene>
<dbReference type="PANTHER" id="PTHR48449">
    <property type="entry name" value="DUF1985 DOMAIN-CONTAINING PROTEIN"/>
    <property type="match status" value="1"/>
</dbReference>
<evidence type="ECO:0000256" key="2">
    <source>
        <dbReference type="SAM" id="MobiDB-lite"/>
    </source>
</evidence>
<feature type="region of interest" description="Disordered" evidence="2">
    <location>
        <begin position="368"/>
        <end position="388"/>
    </location>
</feature>
<sequence>MSKKTNPSVSVSEKLGRTEKSLEKLDKIISKMEEKVQNSTRDKLLLEEKVESLERKLSEELRVKKASEEVYETRLRDLEQRILKLETRVFTNSPTIQDHDDYQDTKSINQLRFQGQLMLHLLLHLDMGASKERLVFKINNSNTVFGPNEFSLITGLCFGTSEATTTAASSSNFHNYVFQVSRGKIDMQYLHLVEDLHKFNEFPWGLVAYQLLVSSTLSVRSRMDVSKLTHPRAPIDMYGFSYALQAWVYEVMPFVATHCAFRSSNIENLSPRILRWFATKIFRFNDLKQFFTPSGNAHLVLSGIQDSPKQKNTMVKREELSTDTIRAHIKEKCDDVGVIKRRRPGFEDRLESLPRKFDQPIVDISSDDDEAVKKAEQPASATTPTGHTKPQLLWKECSDFEISESDYEKSKAFYERLLNRTKRLKLWINYAQFEAFAMKQVVHESGLPDKRECLHRARAVFERALSYFRTSAPELKEERAMLLEEWFHMENSFGELGDVDLVRAKLPRKLEKRRLIEAEDAPTRYEEYVEYIFPDETPRAKDVQILEAAYKWKNDTKKTMKVYDRRARNQPRGSWPDLPCTL</sequence>
<feature type="coiled-coil region" evidence="1">
    <location>
        <begin position="15"/>
        <end position="88"/>
    </location>
</feature>
<dbReference type="Proteomes" id="UP001190926">
    <property type="component" value="Unassembled WGS sequence"/>
</dbReference>
<dbReference type="SUPFAM" id="SSF48452">
    <property type="entry name" value="TPR-like"/>
    <property type="match status" value="1"/>
</dbReference>
<keyword evidence="4" id="KW-1185">Reference proteome</keyword>
<name>A0AAD4P0F7_PERFH</name>
<evidence type="ECO:0000313" key="4">
    <source>
        <dbReference type="Proteomes" id="UP001190926"/>
    </source>
</evidence>